<keyword evidence="2" id="KW-1185">Reference proteome</keyword>
<dbReference type="EMBL" id="CP016020">
    <property type="protein sequence ID" value="APH06082.1"/>
    <property type="molecule type" value="Genomic_DNA"/>
</dbReference>
<dbReference type="RefSeq" id="WP_072580885.1">
    <property type="nucleotide sequence ID" value="NZ_CP016020.1"/>
</dbReference>
<dbReference type="STRING" id="1547283.A9C19_15780"/>
<proteinExistence type="predicted"/>
<dbReference type="Proteomes" id="UP000181936">
    <property type="component" value="Chromosome"/>
</dbReference>
<evidence type="ECO:0000313" key="1">
    <source>
        <dbReference type="EMBL" id="APH06082.1"/>
    </source>
</evidence>
<evidence type="ECO:0000313" key="2">
    <source>
        <dbReference type="Proteomes" id="UP000181936"/>
    </source>
</evidence>
<dbReference type="AlphaFoldDB" id="A0A1L3MUS3"/>
<gene>
    <name evidence="1" type="ORF">A9C19_15780</name>
</gene>
<dbReference type="SUPFAM" id="SSF56059">
    <property type="entry name" value="Glutathione synthetase ATP-binding domain-like"/>
    <property type="match status" value="1"/>
</dbReference>
<dbReference type="InterPro" id="IPR026838">
    <property type="entry name" value="YheC/D"/>
</dbReference>
<organism evidence="1 2">
    <name type="scientific">Bacillus weihaiensis</name>
    <dbReference type="NCBI Taxonomy" id="1547283"/>
    <lineage>
        <taxon>Bacteria</taxon>
        <taxon>Bacillati</taxon>
        <taxon>Bacillota</taxon>
        <taxon>Bacilli</taxon>
        <taxon>Bacillales</taxon>
        <taxon>Bacillaceae</taxon>
        <taxon>Bacillus</taxon>
    </lineage>
</organism>
<dbReference type="OrthoDB" id="7869153at2"/>
<evidence type="ECO:0008006" key="3">
    <source>
        <dbReference type="Google" id="ProtNLM"/>
    </source>
</evidence>
<reference evidence="1 2" key="1">
    <citation type="journal article" date="2016" name="Sci. Rep.">
        <title>Complete genome sequence and transcriptomic analysis of a novel marine strain Bacillus weihaiensis reveals the mechanism of brown algae degradation.</title>
        <authorList>
            <person name="Zhu Y."/>
            <person name="Chen P."/>
            <person name="Bao Y."/>
            <person name="Men Y."/>
            <person name="Zeng Y."/>
            <person name="Yang J."/>
            <person name="Sun J."/>
            <person name="Sun Y."/>
        </authorList>
    </citation>
    <scope>NUCLEOTIDE SEQUENCE [LARGE SCALE GENOMIC DNA]</scope>
    <source>
        <strain evidence="1 2">Alg07</strain>
    </source>
</reference>
<dbReference type="KEGG" id="bwh:A9C19_15780"/>
<protein>
    <recommendedName>
        <fullName evidence="3">ATP-grasp domain-containing protein</fullName>
    </recommendedName>
</protein>
<accession>A0A1L3MUS3</accession>
<sequence>MHKDSYRPLVGILVSKGRKSDTFRGDASTLKEIQKQLQQLGGLSFVFTLDQFQHDVVTGYIYSEKHQRFGKAQFPQPDLIYNKLSTRKEETLPSFHHIKKVFQQQKKPFFNRQFFNKWQCYRALSKLKNLEPYLPKTWLFKDSTETLTLLNDRPLFAKPVQGKKGSGIFRLERNKENFLVQEKVKKKSLTESQFIKWISDHLSDRYILQEEMTTLFIDDCKIDIRVHCSYYQGSYRLTGIGVRKGKKHSILTHIPNGGQMISYSSIEEKCSTTEIIKMADLVGKGLSSQFGFVGEFSMDLGITKEGIPSIYEVNSKPMVFDEEDIQTKRIEHLVQLFVEL</sequence>
<name>A0A1L3MUS3_9BACI</name>
<dbReference type="Pfam" id="PF14398">
    <property type="entry name" value="ATPgrasp_YheCD"/>
    <property type="match status" value="1"/>
</dbReference>